<proteinExistence type="predicted"/>
<protein>
    <submittedName>
        <fullName evidence="1">Uncharacterized protein</fullName>
    </submittedName>
</protein>
<dbReference type="EMBL" id="PFNL01000177">
    <property type="protein sequence ID" value="PIZ44483.1"/>
    <property type="molecule type" value="Genomic_DNA"/>
</dbReference>
<name>A0A2M7TF84_UNCKA</name>
<accession>A0A2M7TF84</accession>
<evidence type="ECO:0000313" key="1">
    <source>
        <dbReference type="EMBL" id="PIZ44483.1"/>
    </source>
</evidence>
<gene>
    <name evidence="1" type="ORF">COY32_06315</name>
</gene>
<sequence>MSTKDEGLVKREAVFSRKSFADDDTESRPQVSKIFDQYSQRLEQFHREFGNALLDLRLFSKAKAVEMVVEKEFVPILDQLAKEAREASGQTRSEIIEDLCGYVMQTSTEDPAFNPVRQAVVGFCFDVGGIEGMDNALLIMEDMVDKAELAGNRFGQIMREELGGDPGDEIVFGMDLETHSIGYFRASELSRNVVLLGPPTDEAYFSKEELAYGQDEYWPVHEALLTGVRQLLEANEGIDKAHFAQFLCKAMEFRSQGFLGDYVDLFTQVGVDVSSPELLQNLSDPDVLKRRMAVEVLNELGSVEVEGSEMRYLGHAIGITLPQELSAAVISYARRIDPKGAIGFFDESSRLVGISSPFGVYEPTVTIRAVSADEIFLPKSDEDHEAFDRRVGLCKGFVSSYDELVEATYQATGVSLSTLNLY</sequence>
<organism evidence="1 2">
    <name type="scientific">candidate division WWE3 bacterium CG_4_10_14_0_2_um_filter_41_14</name>
    <dbReference type="NCBI Taxonomy" id="1975072"/>
    <lineage>
        <taxon>Bacteria</taxon>
        <taxon>Katanobacteria</taxon>
    </lineage>
</organism>
<reference evidence="2" key="1">
    <citation type="submission" date="2017-09" db="EMBL/GenBank/DDBJ databases">
        <title>Depth-based differentiation of microbial function through sediment-hosted aquifers and enrichment of novel symbionts in the deep terrestrial subsurface.</title>
        <authorList>
            <person name="Probst A.J."/>
            <person name="Ladd B."/>
            <person name="Jarett J.K."/>
            <person name="Geller-Mcgrath D.E."/>
            <person name="Sieber C.M.K."/>
            <person name="Emerson J.B."/>
            <person name="Anantharaman K."/>
            <person name="Thomas B.C."/>
            <person name="Malmstrom R."/>
            <person name="Stieglmeier M."/>
            <person name="Klingl A."/>
            <person name="Woyke T."/>
            <person name="Ryan C.M."/>
            <person name="Banfield J.F."/>
        </authorList>
    </citation>
    <scope>NUCLEOTIDE SEQUENCE [LARGE SCALE GENOMIC DNA]</scope>
</reference>
<evidence type="ECO:0000313" key="2">
    <source>
        <dbReference type="Proteomes" id="UP000228920"/>
    </source>
</evidence>
<feature type="non-terminal residue" evidence="1">
    <location>
        <position position="422"/>
    </location>
</feature>
<dbReference type="Proteomes" id="UP000228920">
    <property type="component" value="Unassembled WGS sequence"/>
</dbReference>
<comment type="caution">
    <text evidence="1">The sequence shown here is derived from an EMBL/GenBank/DDBJ whole genome shotgun (WGS) entry which is preliminary data.</text>
</comment>
<dbReference type="AlphaFoldDB" id="A0A2M7TF84"/>